<name>A0A6P7SR73_9MOLL</name>
<organism evidence="2 3">
    <name type="scientific">Octopus sinensis</name>
    <name type="common">East Asian common octopus</name>
    <dbReference type="NCBI Taxonomy" id="2607531"/>
    <lineage>
        <taxon>Eukaryota</taxon>
        <taxon>Metazoa</taxon>
        <taxon>Spiralia</taxon>
        <taxon>Lophotrochozoa</taxon>
        <taxon>Mollusca</taxon>
        <taxon>Cephalopoda</taxon>
        <taxon>Coleoidea</taxon>
        <taxon>Octopodiformes</taxon>
        <taxon>Octopoda</taxon>
        <taxon>Incirrata</taxon>
        <taxon>Octopodidae</taxon>
        <taxon>Octopus</taxon>
    </lineage>
</organism>
<dbReference type="SMART" id="SM00028">
    <property type="entry name" value="TPR"/>
    <property type="match status" value="3"/>
</dbReference>
<protein>
    <submittedName>
        <fullName evidence="3">Probable assembly chaperone of rpl4</fullName>
    </submittedName>
</protein>
<dbReference type="KEGG" id="osn:115215636"/>
<dbReference type="SUPFAM" id="SSF48452">
    <property type="entry name" value="TPR-like"/>
    <property type="match status" value="1"/>
</dbReference>
<feature type="region of interest" description="Disordered" evidence="1">
    <location>
        <begin position="1"/>
        <end position="24"/>
    </location>
</feature>
<dbReference type="AlphaFoldDB" id="A0A6P7SR73"/>
<keyword evidence="2" id="KW-1185">Reference proteome</keyword>
<dbReference type="CDD" id="cd24142">
    <property type="entry name" value="ACL4-like"/>
    <property type="match status" value="1"/>
</dbReference>
<reference evidence="3" key="1">
    <citation type="submission" date="2025-08" db="UniProtKB">
        <authorList>
            <consortium name="RefSeq"/>
        </authorList>
    </citation>
    <scope>IDENTIFICATION</scope>
</reference>
<dbReference type="Pfam" id="PF14559">
    <property type="entry name" value="TPR_19"/>
    <property type="match status" value="1"/>
</dbReference>
<dbReference type="Proteomes" id="UP000515154">
    <property type="component" value="Linkage group LG1"/>
</dbReference>
<sequence>MGKKKARSNSRESAPVGNTLPFGQAGNVAVGSKEKSKCDVEQLLSQAEKCIDQFQFELAHKFCLRAIEREPDNLKALETAGHVLMELKQHDAGKQFFLKAVEFQPDLGHAKYMYLGQTEQGESSVRYFLKGIEVMLKEKELNDELSKAAEGSTTPAEVEHYASERDISSAYCAIAEIYMTDLCLEEGAADKCQENVEKAVAADPQNPEAYQLKAQFLMNIEKIEEAKEMIEKSVSLWLPQLQENDDDIPENMPGVSYDTRIVTSKILIELELYETANEVLFTLLDETDEDPHVWYLMGYAALLESSKRKGDEAEDCLTNAREYLQSALKTYHKVEFDDPEMLKHIQEMIEKVGPGEDEEAAPEAAGNVSEVDFETDGENEQTSDKTENTEAAKPMEQDD</sequence>
<dbReference type="GO" id="GO:0035091">
    <property type="term" value="F:phosphatidylinositol binding"/>
    <property type="evidence" value="ECO:0007669"/>
    <property type="project" value="TreeGrafter"/>
</dbReference>
<feature type="compositionally biased region" description="Basic and acidic residues" evidence="1">
    <location>
        <begin position="382"/>
        <end position="399"/>
    </location>
</feature>
<dbReference type="PANTHER" id="PTHR28654">
    <property type="entry name" value="AXIN INTERACTOR, DORSALIZATION-ASSOCIATED PROTEIN"/>
    <property type="match status" value="1"/>
</dbReference>
<dbReference type="GO" id="GO:0016020">
    <property type="term" value="C:membrane"/>
    <property type="evidence" value="ECO:0007669"/>
    <property type="project" value="TreeGrafter"/>
</dbReference>
<evidence type="ECO:0000256" key="1">
    <source>
        <dbReference type="SAM" id="MobiDB-lite"/>
    </source>
</evidence>
<accession>A0A6P7SR73</accession>
<dbReference type="RefSeq" id="XP_029640749.1">
    <property type="nucleotide sequence ID" value="XM_029784889.2"/>
</dbReference>
<dbReference type="Pfam" id="PF13181">
    <property type="entry name" value="TPR_8"/>
    <property type="match status" value="1"/>
</dbReference>
<proteinExistence type="predicted"/>
<feature type="compositionally biased region" description="Acidic residues" evidence="1">
    <location>
        <begin position="371"/>
        <end position="381"/>
    </location>
</feature>
<dbReference type="InterPro" id="IPR019734">
    <property type="entry name" value="TPR_rpt"/>
</dbReference>
<gene>
    <name evidence="3" type="primary">LOC115215636</name>
</gene>
<dbReference type="InterPro" id="IPR011990">
    <property type="entry name" value="TPR-like_helical_dom_sf"/>
</dbReference>
<evidence type="ECO:0000313" key="2">
    <source>
        <dbReference type="Proteomes" id="UP000515154"/>
    </source>
</evidence>
<dbReference type="PANTHER" id="PTHR28654:SF1">
    <property type="entry name" value="AXIN INTERACTOR, DORSALIZATION-ASSOCIATED PROTEIN"/>
    <property type="match status" value="1"/>
</dbReference>
<dbReference type="GO" id="GO:0048264">
    <property type="term" value="P:determination of ventral identity"/>
    <property type="evidence" value="ECO:0007669"/>
    <property type="project" value="TreeGrafter"/>
</dbReference>
<dbReference type="Gene3D" id="1.25.40.10">
    <property type="entry name" value="Tetratricopeptide repeat domain"/>
    <property type="match status" value="2"/>
</dbReference>
<evidence type="ECO:0000313" key="3">
    <source>
        <dbReference type="RefSeq" id="XP_029640749.1"/>
    </source>
</evidence>
<feature type="region of interest" description="Disordered" evidence="1">
    <location>
        <begin position="351"/>
        <end position="399"/>
    </location>
</feature>